<comment type="subcellular location">
    <subcellularLocation>
        <location evidence="1 14">Nucleus</location>
    </subcellularLocation>
</comment>
<protein>
    <recommendedName>
        <fullName evidence="3 14">Histone acetyltransferase</fullName>
        <ecNumber evidence="3 14">2.3.1.48</ecNumber>
    </recommendedName>
</protein>
<feature type="compositionally biased region" description="Polar residues" evidence="15">
    <location>
        <begin position="46"/>
        <end position="55"/>
    </location>
</feature>
<keyword evidence="6" id="KW-0863">Zinc-finger</keyword>
<evidence type="ECO:0000256" key="8">
    <source>
        <dbReference type="ARBA" id="ARBA00022853"/>
    </source>
</evidence>
<comment type="similarity">
    <text evidence="2 14">Belongs to the MYST (SAS/MOZ) family.</text>
</comment>
<evidence type="ECO:0000256" key="9">
    <source>
        <dbReference type="ARBA" id="ARBA00022990"/>
    </source>
</evidence>
<dbReference type="GO" id="GO:0008270">
    <property type="term" value="F:zinc ion binding"/>
    <property type="evidence" value="ECO:0007669"/>
    <property type="project" value="UniProtKB-KW"/>
</dbReference>
<feature type="compositionally biased region" description="Polar residues" evidence="15">
    <location>
        <begin position="186"/>
        <end position="198"/>
    </location>
</feature>
<dbReference type="FunFam" id="1.10.10.10:FF:000092">
    <property type="entry name" value="Histone acetyltransferase"/>
    <property type="match status" value="1"/>
</dbReference>
<feature type="compositionally biased region" description="Low complexity" evidence="15">
    <location>
        <begin position="76"/>
        <end position="97"/>
    </location>
</feature>
<dbReference type="Pfam" id="PF01853">
    <property type="entry name" value="MOZ_SAS"/>
    <property type="match status" value="1"/>
</dbReference>
<comment type="catalytic activity">
    <reaction evidence="14">
        <text>L-lysyl-[protein] + acetyl-CoA = N(6)-acetyl-L-lysyl-[protein] + CoA + H(+)</text>
        <dbReference type="Rhea" id="RHEA:45948"/>
        <dbReference type="Rhea" id="RHEA-COMP:9752"/>
        <dbReference type="Rhea" id="RHEA-COMP:10731"/>
        <dbReference type="ChEBI" id="CHEBI:15378"/>
        <dbReference type="ChEBI" id="CHEBI:29969"/>
        <dbReference type="ChEBI" id="CHEBI:57287"/>
        <dbReference type="ChEBI" id="CHEBI:57288"/>
        <dbReference type="ChEBI" id="CHEBI:61930"/>
        <dbReference type="EC" id="2.3.1.48"/>
    </reaction>
</comment>
<dbReference type="InterPro" id="IPR002515">
    <property type="entry name" value="Znf_C2H2C"/>
</dbReference>
<evidence type="ECO:0000256" key="7">
    <source>
        <dbReference type="ARBA" id="ARBA00022833"/>
    </source>
</evidence>
<dbReference type="Pfam" id="PF17772">
    <property type="entry name" value="zf-MYST"/>
    <property type="match status" value="1"/>
</dbReference>
<feature type="active site" description="Proton donor/acceptor" evidence="13">
    <location>
        <position position="689"/>
    </location>
</feature>
<keyword evidence="4" id="KW-0808">Transferase</keyword>
<evidence type="ECO:0000256" key="4">
    <source>
        <dbReference type="ARBA" id="ARBA00022679"/>
    </source>
</evidence>
<dbReference type="SUPFAM" id="SSF103637">
    <property type="entry name" value="CCHHC domain"/>
    <property type="match status" value="1"/>
</dbReference>
<evidence type="ECO:0000256" key="13">
    <source>
        <dbReference type="PIRSR" id="PIRSR602717-51"/>
    </source>
</evidence>
<feature type="compositionally biased region" description="Basic and acidic residues" evidence="15">
    <location>
        <begin position="227"/>
        <end position="238"/>
    </location>
</feature>
<feature type="compositionally biased region" description="Low complexity" evidence="15">
    <location>
        <begin position="244"/>
        <end position="276"/>
    </location>
</feature>
<dbReference type="InterPro" id="IPR036388">
    <property type="entry name" value="WH-like_DNA-bd_sf"/>
</dbReference>
<evidence type="ECO:0000256" key="1">
    <source>
        <dbReference type="ARBA" id="ARBA00004123"/>
    </source>
</evidence>
<feature type="region of interest" description="Disordered" evidence="15">
    <location>
        <begin position="1"/>
        <end position="371"/>
    </location>
</feature>
<evidence type="ECO:0000256" key="3">
    <source>
        <dbReference type="ARBA" id="ARBA00013184"/>
    </source>
</evidence>
<dbReference type="GO" id="GO:0010484">
    <property type="term" value="F:histone H3 acetyltransferase activity"/>
    <property type="evidence" value="ECO:0007669"/>
    <property type="project" value="TreeGrafter"/>
</dbReference>
<keyword evidence="7" id="KW-0862">Zinc</keyword>
<dbReference type="GO" id="GO:0003682">
    <property type="term" value="F:chromatin binding"/>
    <property type="evidence" value="ECO:0007669"/>
    <property type="project" value="TreeGrafter"/>
</dbReference>
<gene>
    <name evidence="17" type="ORF">RI129_006774</name>
</gene>
<evidence type="ECO:0000313" key="17">
    <source>
        <dbReference type="EMBL" id="KAK5645474.1"/>
    </source>
</evidence>
<evidence type="ECO:0000256" key="5">
    <source>
        <dbReference type="ARBA" id="ARBA00022723"/>
    </source>
</evidence>
<comment type="caution">
    <text evidence="17">The sequence shown here is derived from an EMBL/GenBank/DDBJ whole genome shotgun (WGS) entry which is preliminary data.</text>
</comment>
<evidence type="ECO:0000256" key="11">
    <source>
        <dbReference type="ARBA" id="ARBA00023163"/>
    </source>
</evidence>
<evidence type="ECO:0000256" key="2">
    <source>
        <dbReference type="ARBA" id="ARBA00010107"/>
    </source>
</evidence>
<name>A0AAN7VFU5_9COLE</name>
<sequence length="797" mass="90413">MTSKKRVESRSSTDSSTGSSSESSSSSSSSGSDSCSTSDSESSSSPETNTQQSVSEQKKTAPLHKSQRKSTEASGKTAPKTKTKPPSTKPLKQQTKPSIYSTDDDEQHQKPQIPAKVTQKRKSNPKPKTSATVTPKSTQNTNTSTNKHPTQKQKQTTTKPPKSENCKVTKLKNVKREENKKKSIFSPENSSESDNNAAKLNVIKVQAKNSNQKPRTKASPRTVAKSKQQDKPKLETKPQPKVKPPQVSSASSISTSTDSSNTSDSDSSANSSASNSQKKLTKKATQGKLNKESNSESENELTSKQVTRKLTRSSSTRKSKHVLGKNVYSDTDSDTESTKRSLSRSPVKRAPVSSKGKAKNTKRNESKSRASEIIIMEERKCPLEGCDSNDHLGGRQEKHFTIEACLTYHNVTAAETKDHCLDRKKREEMRKKMFESWKKAQRSQVTSEQKQNVQKIKEMRSKFKQENIEESTNLDKNREPNLNNIVPDYDLKLFRDAQAIASEKIEEDLKTLPNTKGTKYIEMGKFEMEVWYQSPYPEDYARLPKLYICEFCLRYMKSRTVLLRHIVKCVWRHPPGEEVYRKDKISVWEVDGKRYKQYCQNLCLLAKFFLDHKTLYYDVEPFLFYVMTMSDSEGCHTVGYFSKEKNSFLNYNVSCILTLPPYQRQGYGRLLIDFSYLLTRVEGKIGSPEKPLSDLGLISYRSYWKDVLLGYLCSRAGTTLSVKDISQEMAIHSYDIVSTLQALGMMKYWKGKHIILKKQDVLDEYVERVKRRGSLLKEVDPSCLRWKPFVPPQPMPV</sequence>
<evidence type="ECO:0000256" key="6">
    <source>
        <dbReference type="ARBA" id="ARBA00022771"/>
    </source>
</evidence>
<dbReference type="GO" id="GO:0036409">
    <property type="term" value="C:histone H3-K14 acetyltransferase complex"/>
    <property type="evidence" value="ECO:0007669"/>
    <property type="project" value="TreeGrafter"/>
</dbReference>
<evidence type="ECO:0000259" key="16">
    <source>
        <dbReference type="PROSITE" id="PS51726"/>
    </source>
</evidence>
<dbReference type="Proteomes" id="UP001329430">
    <property type="component" value="Chromosome 4"/>
</dbReference>
<evidence type="ECO:0000313" key="18">
    <source>
        <dbReference type="Proteomes" id="UP001329430"/>
    </source>
</evidence>
<dbReference type="Gene3D" id="1.10.10.10">
    <property type="entry name" value="Winged helix-like DNA-binding domain superfamily/Winged helix DNA-binding domain"/>
    <property type="match status" value="1"/>
</dbReference>
<dbReference type="AlphaFoldDB" id="A0AAN7VFU5"/>
<feature type="compositionally biased region" description="Low complexity" evidence="15">
    <location>
        <begin position="12"/>
        <end position="45"/>
    </location>
</feature>
<accession>A0AAN7VFU5</accession>
<reference evidence="17 18" key="1">
    <citation type="journal article" date="2024" name="Insects">
        <title>An Improved Chromosome-Level Genome Assembly of the Firefly Pyrocoelia pectoralis.</title>
        <authorList>
            <person name="Fu X."/>
            <person name="Meyer-Rochow V.B."/>
            <person name="Ballantyne L."/>
            <person name="Zhu X."/>
        </authorList>
    </citation>
    <scope>NUCLEOTIDE SEQUENCE [LARGE SCALE GENOMIC DNA]</scope>
    <source>
        <strain evidence="17">XCY_ONT2</strain>
    </source>
</reference>
<dbReference type="GO" id="GO:0003712">
    <property type="term" value="F:transcription coregulator activity"/>
    <property type="evidence" value="ECO:0007669"/>
    <property type="project" value="TreeGrafter"/>
</dbReference>
<dbReference type="EMBL" id="JAVRBK010000004">
    <property type="protein sequence ID" value="KAK5645474.1"/>
    <property type="molecule type" value="Genomic_DNA"/>
</dbReference>
<keyword evidence="10" id="KW-0805">Transcription regulation</keyword>
<keyword evidence="18" id="KW-1185">Reference proteome</keyword>
<dbReference type="Gene3D" id="3.30.60.60">
    <property type="entry name" value="N-acetyl transferase-like"/>
    <property type="match status" value="1"/>
</dbReference>
<dbReference type="FunFam" id="3.30.60.60:FF:000003">
    <property type="entry name" value="Histone acetyltransferase"/>
    <property type="match status" value="1"/>
</dbReference>
<keyword evidence="9" id="KW-0007">Acetylation</keyword>
<dbReference type="PANTHER" id="PTHR10615">
    <property type="entry name" value="HISTONE ACETYLTRANSFERASE"/>
    <property type="match status" value="1"/>
</dbReference>
<dbReference type="GO" id="GO:0010485">
    <property type="term" value="F:histone H4 acetyltransferase activity"/>
    <property type="evidence" value="ECO:0007669"/>
    <property type="project" value="TreeGrafter"/>
</dbReference>
<feature type="compositionally biased region" description="Low complexity" evidence="15">
    <location>
        <begin position="134"/>
        <end position="160"/>
    </location>
</feature>
<dbReference type="InterPro" id="IPR002717">
    <property type="entry name" value="HAT_MYST-type"/>
</dbReference>
<dbReference type="SUPFAM" id="SSF55729">
    <property type="entry name" value="Acyl-CoA N-acyltransferases (Nat)"/>
    <property type="match status" value="1"/>
</dbReference>
<organism evidence="17 18">
    <name type="scientific">Pyrocoelia pectoralis</name>
    <dbReference type="NCBI Taxonomy" id="417401"/>
    <lineage>
        <taxon>Eukaryota</taxon>
        <taxon>Metazoa</taxon>
        <taxon>Ecdysozoa</taxon>
        <taxon>Arthropoda</taxon>
        <taxon>Hexapoda</taxon>
        <taxon>Insecta</taxon>
        <taxon>Pterygota</taxon>
        <taxon>Neoptera</taxon>
        <taxon>Endopterygota</taxon>
        <taxon>Coleoptera</taxon>
        <taxon>Polyphaga</taxon>
        <taxon>Elateriformia</taxon>
        <taxon>Elateroidea</taxon>
        <taxon>Lampyridae</taxon>
        <taxon>Lampyrinae</taxon>
        <taxon>Pyrocoelia</taxon>
    </lineage>
</organism>
<dbReference type="FunFam" id="3.40.630.30:FF:000001">
    <property type="entry name" value="Histone acetyltransferase"/>
    <property type="match status" value="1"/>
</dbReference>
<keyword evidence="8" id="KW-0156">Chromatin regulator</keyword>
<feature type="domain" description="MYST-type HAT" evidence="16">
    <location>
        <begin position="513"/>
        <end position="788"/>
    </location>
</feature>
<dbReference type="PANTHER" id="PTHR10615:SF161">
    <property type="entry name" value="HISTONE ACETYLTRANSFERASE KAT7"/>
    <property type="match status" value="1"/>
</dbReference>
<dbReference type="InterPro" id="IPR040706">
    <property type="entry name" value="Zf-MYST"/>
</dbReference>
<dbReference type="EC" id="2.3.1.48" evidence="3 14"/>
<evidence type="ECO:0000256" key="14">
    <source>
        <dbReference type="RuleBase" id="RU361211"/>
    </source>
</evidence>
<evidence type="ECO:0000256" key="12">
    <source>
        <dbReference type="ARBA" id="ARBA00023242"/>
    </source>
</evidence>
<dbReference type="PROSITE" id="PS51726">
    <property type="entry name" value="MYST_HAT"/>
    <property type="match status" value="1"/>
</dbReference>
<feature type="compositionally biased region" description="Basic residues" evidence="15">
    <location>
        <begin position="306"/>
        <end position="323"/>
    </location>
</feature>
<dbReference type="PROSITE" id="PS51802">
    <property type="entry name" value="ZF_CCHHC"/>
    <property type="match status" value="1"/>
</dbReference>
<keyword evidence="12 14" id="KW-0539">Nucleus</keyword>
<dbReference type="InterPro" id="IPR016181">
    <property type="entry name" value="Acyl_CoA_acyltransferase"/>
</dbReference>
<proteinExistence type="inferred from homology"/>
<feature type="compositionally biased region" description="Basic and acidic residues" evidence="15">
    <location>
        <begin position="1"/>
        <end position="11"/>
    </location>
</feature>
<dbReference type="GO" id="GO:0006357">
    <property type="term" value="P:regulation of transcription by RNA polymerase II"/>
    <property type="evidence" value="ECO:0007669"/>
    <property type="project" value="TreeGrafter"/>
</dbReference>
<evidence type="ECO:0000256" key="15">
    <source>
        <dbReference type="SAM" id="MobiDB-lite"/>
    </source>
</evidence>
<dbReference type="InterPro" id="IPR050603">
    <property type="entry name" value="MYST_HAT"/>
</dbReference>
<keyword evidence="11" id="KW-0804">Transcription</keyword>
<evidence type="ECO:0000256" key="10">
    <source>
        <dbReference type="ARBA" id="ARBA00023015"/>
    </source>
</evidence>
<dbReference type="InterPro" id="IPR036060">
    <property type="entry name" value="Znf_C2H2C_sf"/>
</dbReference>
<dbReference type="Gene3D" id="3.40.630.30">
    <property type="match status" value="1"/>
</dbReference>
<keyword evidence="5" id="KW-0479">Metal-binding</keyword>
<feature type="compositionally biased region" description="Basic and acidic residues" evidence="15">
    <location>
        <begin position="362"/>
        <end position="371"/>
    </location>
</feature>